<gene>
    <name evidence="1" type="ORF">AGERDE_LOCUS13460</name>
</gene>
<keyword evidence="2" id="KW-1185">Reference proteome</keyword>
<evidence type="ECO:0000313" key="1">
    <source>
        <dbReference type="EMBL" id="CAG8699955.1"/>
    </source>
</evidence>
<dbReference type="AlphaFoldDB" id="A0A9N9HPS3"/>
<name>A0A9N9HPS3_9GLOM</name>
<comment type="caution">
    <text evidence="1">The sequence shown here is derived from an EMBL/GenBank/DDBJ whole genome shotgun (WGS) entry which is preliminary data.</text>
</comment>
<protein>
    <submittedName>
        <fullName evidence="1">10407_t:CDS:1</fullName>
    </submittedName>
</protein>
<evidence type="ECO:0000313" key="2">
    <source>
        <dbReference type="Proteomes" id="UP000789831"/>
    </source>
</evidence>
<accession>A0A9N9HPS3</accession>
<sequence length="61" mass="6556">MEDIESTVLTTESLTSESIATESVTNDTLDFDIEINPFVFDNSTSSSVFDLESTISGSNDG</sequence>
<proteinExistence type="predicted"/>
<dbReference type="Proteomes" id="UP000789831">
    <property type="component" value="Unassembled WGS sequence"/>
</dbReference>
<feature type="non-terminal residue" evidence="1">
    <location>
        <position position="1"/>
    </location>
</feature>
<dbReference type="EMBL" id="CAJVPL010017793">
    <property type="protein sequence ID" value="CAG8699955.1"/>
    <property type="molecule type" value="Genomic_DNA"/>
</dbReference>
<organism evidence="1 2">
    <name type="scientific">Ambispora gerdemannii</name>
    <dbReference type="NCBI Taxonomy" id="144530"/>
    <lineage>
        <taxon>Eukaryota</taxon>
        <taxon>Fungi</taxon>
        <taxon>Fungi incertae sedis</taxon>
        <taxon>Mucoromycota</taxon>
        <taxon>Glomeromycotina</taxon>
        <taxon>Glomeromycetes</taxon>
        <taxon>Archaeosporales</taxon>
        <taxon>Ambisporaceae</taxon>
        <taxon>Ambispora</taxon>
    </lineage>
</organism>
<reference evidence="1" key="1">
    <citation type="submission" date="2021-06" db="EMBL/GenBank/DDBJ databases">
        <authorList>
            <person name="Kallberg Y."/>
            <person name="Tangrot J."/>
            <person name="Rosling A."/>
        </authorList>
    </citation>
    <scope>NUCLEOTIDE SEQUENCE</scope>
    <source>
        <strain evidence="1">MT106</strain>
    </source>
</reference>